<comment type="caution">
    <text evidence="3">The sequence shown here is derived from an EMBL/GenBank/DDBJ whole genome shotgun (WGS) entry which is preliminary data.</text>
</comment>
<feature type="region of interest" description="Disordered" evidence="1">
    <location>
        <begin position="29"/>
        <end position="67"/>
    </location>
</feature>
<name>A0A7X0VI29_9BACL</name>
<sequence>MTKKLALLLTPLLLAAWLSHAAAAAPDVHSHRHAPANKGDVRQFQSETGTRQQAPDPRAAPAPSSPQAGRLLLTGVQFVDNKTGWTLGTPSGNDKDTRIWHTRDAGSHWRSSAVPGVQNATFSFGDAKHGFLVGLQDCGEQSGQTVCGRFSILHSADAGSTWEKQITEAYVDANAAGTEVRALNANHVIVRAGSRILHSHDMGRRWMDVSIPDKQASPYRISFLNPQTGYAVGRIGSACPARGAVPSTPNADCRTAIWQTKDGGSHWTLLPSAPRLNGEWSPVDIQFTDLKHGFALFANPDTHGSQLYATEDGGAAWKLRNDKLPGIRPYPVKLDFANVAVGWIPLSVGAGPVEGGLMRTGDGGVTFSKAPDARLVSIEDSDLISPREGWVIALDPDHPEGRLLLHTGDGGAVWHDRTPML</sequence>
<evidence type="ECO:0000256" key="2">
    <source>
        <dbReference type="SAM" id="SignalP"/>
    </source>
</evidence>
<keyword evidence="4" id="KW-1185">Reference proteome</keyword>
<feature type="signal peptide" evidence="2">
    <location>
        <begin position="1"/>
        <end position="21"/>
    </location>
</feature>
<dbReference type="RefSeq" id="WP_185672633.1">
    <property type="nucleotide sequence ID" value="NZ_JACJVP010000055.1"/>
</dbReference>
<evidence type="ECO:0000313" key="3">
    <source>
        <dbReference type="EMBL" id="MBB6674770.1"/>
    </source>
</evidence>
<dbReference type="PANTHER" id="PTHR47199">
    <property type="entry name" value="PHOTOSYSTEM II STABILITY/ASSEMBLY FACTOR HCF136, CHLOROPLASTIC"/>
    <property type="match status" value="1"/>
</dbReference>
<dbReference type="InterPro" id="IPR015943">
    <property type="entry name" value="WD40/YVTN_repeat-like_dom_sf"/>
</dbReference>
<evidence type="ECO:0000313" key="4">
    <source>
        <dbReference type="Proteomes" id="UP000547209"/>
    </source>
</evidence>
<dbReference type="Proteomes" id="UP000547209">
    <property type="component" value="Unassembled WGS sequence"/>
</dbReference>
<proteinExistence type="predicted"/>
<dbReference type="SUPFAM" id="SSF110296">
    <property type="entry name" value="Oligoxyloglucan reducing end-specific cellobiohydrolase"/>
    <property type="match status" value="2"/>
</dbReference>
<reference evidence="3 4" key="1">
    <citation type="submission" date="2020-08" db="EMBL/GenBank/DDBJ databases">
        <title>Cohnella phylogeny.</title>
        <authorList>
            <person name="Dunlap C."/>
        </authorList>
    </citation>
    <scope>NUCLEOTIDE SEQUENCE [LARGE SCALE GENOMIC DNA]</scope>
    <source>
        <strain evidence="3 4">DSM 28246</strain>
    </source>
</reference>
<dbReference type="AlphaFoldDB" id="A0A7X0VI29"/>
<dbReference type="PANTHER" id="PTHR47199:SF2">
    <property type="entry name" value="PHOTOSYSTEM II STABILITY_ASSEMBLY FACTOR HCF136, CHLOROPLASTIC"/>
    <property type="match status" value="1"/>
</dbReference>
<protein>
    <recommendedName>
        <fullName evidence="5">Photosynthesis system II assembly factor Ycf48/Hcf136-like domain-containing protein</fullName>
    </recommendedName>
</protein>
<keyword evidence="2" id="KW-0732">Signal</keyword>
<accession>A0A7X0VI29</accession>
<evidence type="ECO:0008006" key="5">
    <source>
        <dbReference type="Google" id="ProtNLM"/>
    </source>
</evidence>
<gene>
    <name evidence="3" type="ORF">H7C19_29230</name>
</gene>
<feature type="chain" id="PRO_5039260200" description="Photosynthesis system II assembly factor Ycf48/Hcf136-like domain-containing protein" evidence="2">
    <location>
        <begin position="22"/>
        <end position="421"/>
    </location>
</feature>
<evidence type="ECO:0000256" key="1">
    <source>
        <dbReference type="SAM" id="MobiDB-lite"/>
    </source>
</evidence>
<dbReference type="EMBL" id="JACJVP010000055">
    <property type="protein sequence ID" value="MBB6674770.1"/>
    <property type="molecule type" value="Genomic_DNA"/>
</dbReference>
<dbReference type="Gene3D" id="2.130.10.10">
    <property type="entry name" value="YVTN repeat-like/Quinoprotein amine dehydrogenase"/>
    <property type="match status" value="2"/>
</dbReference>
<organism evidence="3 4">
    <name type="scientific">Cohnella nanjingensis</name>
    <dbReference type="NCBI Taxonomy" id="1387779"/>
    <lineage>
        <taxon>Bacteria</taxon>
        <taxon>Bacillati</taxon>
        <taxon>Bacillota</taxon>
        <taxon>Bacilli</taxon>
        <taxon>Bacillales</taxon>
        <taxon>Paenibacillaceae</taxon>
        <taxon>Cohnella</taxon>
    </lineage>
</organism>